<dbReference type="PANTHER" id="PTHR37012:SF7">
    <property type="entry name" value="B-ZIP TRANSCRIPTION FACTOR (EUROFUNG)-RELATED"/>
    <property type="match status" value="1"/>
</dbReference>
<accession>A0A395SYW3</accession>
<name>A0A395SYW3_9HYPO</name>
<evidence type="ECO:0000313" key="2">
    <source>
        <dbReference type="EMBL" id="RGP77165.1"/>
    </source>
</evidence>
<evidence type="ECO:0000313" key="3">
    <source>
        <dbReference type="Proteomes" id="UP000266234"/>
    </source>
</evidence>
<dbReference type="CDD" id="cd14688">
    <property type="entry name" value="bZIP_YAP"/>
    <property type="match status" value="1"/>
</dbReference>
<gene>
    <name evidence="2" type="ORF">FLONG3_4680</name>
</gene>
<reference evidence="2 3" key="1">
    <citation type="journal article" date="2018" name="PLoS Pathog.">
        <title>Evolution of structural diversity of trichothecenes, a family of toxins produced by plant pathogenic and entomopathogenic fungi.</title>
        <authorList>
            <person name="Proctor R.H."/>
            <person name="McCormick S.P."/>
            <person name="Kim H.S."/>
            <person name="Cardoza R.E."/>
            <person name="Stanley A.M."/>
            <person name="Lindo L."/>
            <person name="Kelly A."/>
            <person name="Brown D.W."/>
            <person name="Lee T."/>
            <person name="Vaughan M.M."/>
            <person name="Alexander N.J."/>
            <person name="Busman M."/>
            <person name="Gutierrez S."/>
        </authorList>
    </citation>
    <scope>NUCLEOTIDE SEQUENCE [LARGE SCALE GENOMIC DNA]</scope>
    <source>
        <strain evidence="2 3">NRRL 20695</strain>
    </source>
</reference>
<sequence>MYSETSPATAEARRLKKRELDRKAQRLARERTKSRIAQLESMVDNLRQSDSNAQMSTLMDELSKVTKERDSLLQVLDSLGSTIRRHLGDSNTNEPSPDIKSEASSQATPRAYVPAEPSSSTLPIGTTRATSETSGSSIMELPIDTPANHPFAYNSWTFPVSNDPYPASMAFDNSILPQSGQGFMPIQPLLPNLPTPAPEDDDVIVPKASGLCHCSNPTSCGSNYHGVKPNIWRVINETLQKPAKLSTEEMAVEEYNAEDMPIRAIIEGWDSLERAGKMTPTWRKLRVADEMCFATCGNVERLAAMRICHLLLTYHGEPTLARRSTLPRWYLNRPSQALPHSYAIDFFVWPGLRERLIFSQHQYCTNTFWDLLQSNFKILWSETFQDTFFHNAQTGKYHISPMFEQRIRDINAWTMSTDFFTHFPELTEDIPTFMGIPPSMAGMQTAVVPSNRRRTRDDEDDKAYKGQRASIC</sequence>
<dbReference type="InterPro" id="IPR021833">
    <property type="entry name" value="DUF3425"/>
</dbReference>
<dbReference type="PANTHER" id="PTHR37012">
    <property type="entry name" value="B-ZIP TRANSCRIPTION FACTOR (EUROFUNG)-RELATED"/>
    <property type="match status" value="1"/>
</dbReference>
<keyword evidence="3" id="KW-1185">Reference proteome</keyword>
<proteinExistence type="predicted"/>
<evidence type="ECO:0000256" key="1">
    <source>
        <dbReference type="SAM" id="MobiDB-lite"/>
    </source>
</evidence>
<feature type="compositionally biased region" description="Polar residues" evidence="1">
    <location>
        <begin position="117"/>
        <end position="137"/>
    </location>
</feature>
<feature type="compositionally biased region" description="Basic and acidic residues" evidence="1">
    <location>
        <begin position="18"/>
        <end position="33"/>
    </location>
</feature>
<feature type="region of interest" description="Disordered" evidence="1">
    <location>
        <begin position="1"/>
        <end position="33"/>
    </location>
</feature>
<feature type="region of interest" description="Disordered" evidence="1">
    <location>
        <begin position="84"/>
        <end position="139"/>
    </location>
</feature>
<organism evidence="2 3">
    <name type="scientific">Fusarium longipes</name>
    <dbReference type="NCBI Taxonomy" id="694270"/>
    <lineage>
        <taxon>Eukaryota</taxon>
        <taxon>Fungi</taxon>
        <taxon>Dikarya</taxon>
        <taxon>Ascomycota</taxon>
        <taxon>Pezizomycotina</taxon>
        <taxon>Sordariomycetes</taxon>
        <taxon>Hypocreomycetidae</taxon>
        <taxon>Hypocreales</taxon>
        <taxon>Nectriaceae</taxon>
        <taxon>Fusarium</taxon>
    </lineage>
</organism>
<protein>
    <recommendedName>
        <fullName evidence="4">BZIP transcription factor</fullName>
    </recommendedName>
</protein>
<feature type="region of interest" description="Disordered" evidence="1">
    <location>
        <begin position="446"/>
        <end position="472"/>
    </location>
</feature>
<dbReference type="AlphaFoldDB" id="A0A395SYW3"/>
<evidence type="ECO:0008006" key="4">
    <source>
        <dbReference type="Google" id="ProtNLM"/>
    </source>
</evidence>
<dbReference type="Proteomes" id="UP000266234">
    <property type="component" value="Unassembled WGS sequence"/>
</dbReference>
<dbReference type="EMBL" id="PXOG01000100">
    <property type="protein sequence ID" value="RGP77165.1"/>
    <property type="molecule type" value="Genomic_DNA"/>
</dbReference>
<dbReference type="OrthoDB" id="5086080at2759"/>
<dbReference type="Pfam" id="PF11905">
    <property type="entry name" value="DUF3425"/>
    <property type="match status" value="1"/>
</dbReference>
<comment type="caution">
    <text evidence="2">The sequence shown here is derived from an EMBL/GenBank/DDBJ whole genome shotgun (WGS) entry which is preliminary data.</text>
</comment>